<dbReference type="InterPro" id="IPR010730">
    <property type="entry name" value="HET"/>
</dbReference>
<sequence length="539" mass="60174">MRLISVRTRQLEYFATPPELYAVLSHTWGKAEDEVSYQDFQDADLRGSKRGFAKIESTCERAKADGLSYVWIDTCCIDKSSSAELGEAINSMFTWYRLATVCYVYLEDVDSTAADQSIRDSRWLTRGWTLQELIAPRVAQFYDCHWRLIGDKNQLGDQLHDAAGIDTSILQGAALDTVCVGRRMRWAASRSTTREEDIAYCLMGIFDVNMAMLYGEGAVKAFQRLQEEIVKEYDDHTIFAWRANGDMPPSATRGMLAESPAEFASFQYIRPFRDLSEEDGNDSNVTLTNRGVRFTAKVSDVDFDMDAPVVYLSLNCLFDSSDEEKRVPVAVRLVSQGGRQYTRLDPSHFFPGSVFGKTKTVYVTKRLASNAFYSLPMGGGLKYAFFARKLPEIVGDGAVVITGGSMAPFAEPYIINLKEGTAERYSAFLALPLRGTNEVAQVFLAISRAHGGRNNRYCGEIGLLLKPGMFSVSDAQNPNVPMLPINNAQTLELQLPHKPDMIFQVRASLDTILGYDAFLLELVARKRDTCRARQARGGA</sequence>
<dbReference type="Proteomes" id="UP001628179">
    <property type="component" value="Unassembled WGS sequence"/>
</dbReference>
<protein>
    <recommendedName>
        <fullName evidence="5">Heterokaryon incompatibility domain-containing protein</fullName>
    </recommendedName>
</protein>
<dbReference type="Pfam" id="PF06985">
    <property type="entry name" value="HET"/>
    <property type="match status" value="1"/>
</dbReference>
<feature type="domain" description="DUF8212" evidence="2">
    <location>
        <begin position="220"/>
        <end position="244"/>
    </location>
</feature>
<reference evidence="3 4" key="1">
    <citation type="submission" date="2024-09" db="EMBL/GenBank/DDBJ databases">
        <title>Itraconazole resistance in Madurella fahalii resulting from another homologue of gene encoding cytochrome P450 14-alpha sterol demethylase (CYP51).</title>
        <authorList>
            <person name="Yoshioka I."/>
            <person name="Fahal A.H."/>
            <person name="Kaneko S."/>
            <person name="Yaguchi T."/>
        </authorList>
    </citation>
    <scope>NUCLEOTIDE SEQUENCE [LARGE SCALE GENOMIC DNA]</scope>
    <source>
        <strain evidence="3 4">IFM 68171</strain>
    </source>
</reference>
<gene>
    <name evidence="3" type="ORF">MFIFM68171_02043</name>
</gene>
<evidence type="ECO:0000313" key="3">
    <source>
        <dbReference type="EMBL" id="GAB1311833.1"/>
    </source>
</evidence>
<evidence type="ECO:0008006" key="5">
    <source>
        <dbReference type="Google" id="ProtNLM"/>
    </source>
</evidence>
<dbReference type="Pfam" id="PF26640">
    <property type="entry name" value="DUF8212"/>
    <property type="match status" value="1"/>
</dbReference>
<feature type="domain" description="Heterokaryon incompatibility" evidence="1">
    <location>
        <begin position="21"/>
        <end position="115"/>
    </location>
</feature>
<dbReference type="PANTHER" id="PTHR10622:SF12">
    <property type="entry name" value="HET DOMAIN-CONTAINING PROTEIN"/>
    <property type="match status" value="1"/>
</dbReference>
<evidence type="ECO:0000259" key="1">
    <source>
        <dbReference type="Pfam" id="PF06985"/>
    </source>
</evidence>
<proteinExistence type="predicted"/>
<organism evidence="3 4">
    <name type="scientific">Madurella fahalii</name>
    <dbReference type="NCBI Taxonomy" id="1157608"/>
    <lineage>
        <taxon>Eukaryota</taxon>
        <taxon>Fungi</taxon>
        <taxon>Dikarya</taxon>
        <taxon>Ascomycota</taxon>
        <taxon>Pezizomycotina</taxon>
        <taxon>Sordariomycetes</taxon>
        <taxon>Sordariomycetidae</taxon>
        <taxon>Sordariales</taxon>
        <taxon>Sordariales incertae sedis</taxon>
        <taxon>Madurella</taxon>
    </lineage>
</organism>
<dbReference type="InterPro" id="IPR058525">
    <property type="entry name" value="DUF8212"/>
</dbReference>
<evidence type="ECO:0000259" key="2">
    <source>
        <dbReference type="Pfam" id="PF26640"/>
    </source>
</evidence>
<name>A0ABQ0G248_9PEZI</name>
<evidence type="ECO:0000313" key="4">
    <source>
        <dbReference type="Proteomes" id="UP001628179"/>
    </source>
</evidence>
<keyword evidence="4" id="KW-1185">Reference proteome</keyword>
<dbReference type="RefSeq" id="XP_070913566.1">
    <property type="nucleotide sequence ID" value="XM_071057465.1"/>
</dbReference>
<dbReference type="GeneID" id="98172788"/>
<comment type="caution">
    <text evidence="3">The sequence shown here is derived from an EMBL/GenBank/DDBJ whole genome shotgun (WGS) entry which is preliminary data.</text>
</comment>
<accession>A0ABQ0G248</accession>
<dbReference type="PANTHER" id="PTHR10622">
    <property type="entry name" value="HET DOMAIN-CONTAINING PROTEIN"/>
    <property type="match status" value="1"/>
</dbReference>
<dbReference type="EMBL" id="BAAFSV010000001">
    <property type="protein sequence ID" value="GAB1311833.1"/>
    <property type="molecule type" value="Genomic_DNA"/>
</dbReference>